<gene>
    <name evidence="5" type="primary">LOC111017136</name>
</gene>
<feature type="repeat" description="PPR" evidence="3">
    <location>
        <begin position="282"/>
        <end position="316"/>
    </location>
</feature>
<proteinExistence type="inferred from homology"/>
<dbReference type="Pfam" id="PF13041">
    <property type="entry name" value="PPR_2"/>
    <property type="match status" value="3"/>
</dbReference>
<dbReference type="KEGG" id="mcha:111017136"/>
<keyword evidence="2" id="KW-0677">Repeat</keyword>
<evidence type="ECO:0000256" key="2">
    <source>
        <dbReference type="ARBA" id="ARBA00022737"/>
    </source>
</evidence>
<dbReference type="NCBIfam" id="TIGR00756">
    <property type="entry name" value="PPR"/>
    <property type="match status" value="4"/>
</dbReference>
<dbReference type="PANTHER" id="PTHR47447:SF28">
    <property type="entry name" value="PENTACOTRIPEPTIDE-REPEAT REGION OF PRORP DOMAIN-CONTAINING PROTEIN"/>
    <property type="match status" value="1"/>
</dbReference>
<evidence type="ECO:0000256" key="3">
    <source>
        <dbReference type="PROSITE-ProRule" id="PRU00708"/>
    </source>
</evidence>
<name>A0A6J1D472_MOMCH</name>
<dbReference type="PANTHER" id="PTHR47447">
    <property type="entry name" value="OS03G0856100 PROTEIN"/>
    <property type="match status" value="1"/>
</dbReference>
<dbReference type="Gene3D" id="1.25.40.10">
    <property type="entry name" value="Tetratricopeptide repeat domain"/>
    <property type="match status" value="3"/>
</dbReference>
<dbReference type="RefSeq" id="XP_022148504.1">
    <property type="nucleotide sequence ID" value="XM_022292812.1"/>
</dbReference>
<dbReference type="Pfam" id="PF12854">
    <property type="entry name" value="PPR_1"/>
    <property type="match status" value="1"/>
</dbReference>
<feature type="repeat" description="PPR" evidence="3">
    <location>
        <begin position="352"/>
        <end position="386"/>
    </location>
</feature>
<protein>
    <submittedName>
        <fullName evidence="5">Pentatricopeptide repeat-containing protein At2g15980</fullName>
    </submittedName>
</protein>
<feature type="repeat" description="PPR" evidence="3">
    <location>
        <begin position="164"/>
        <end position="198"/>
    </location>
</feature>
<evidence type="ECO:0000256" key="1">
    <source>
        <dbReference type="ARBA" id="ARBA00007626"/>
    </source>
</evidence>
<dbReference type="Proteomes" id="UP000504603">
    <property type="component" value="Unplaced"/>
</dbReference>
<accession>A0A6J1D472</accession>
<dbReference type="PROSITE" id="PS51375">
    <property type="entry name" value="PPR"/>
    <property type="match status" value="6"/>
</dbReference>
<dbReference type="InterPro" id="IPR002885">
    <property type="entry name" value="PPR_rpt"/>
</dbReference>
<sequence>MSIPLLKRTLSSIRNPGFKLPFSPSFSSSSPSAKPSISTVVSVLTHHRSKSRWRFLNSLCPDGFDPGEFSDIVLHIKNNPHLSLRFFLWTQNKSLCTHNLVSYSTVIHILARGRLRTHAKAVIQTAIRAAELEDDDGCSNCKQFSRPLRLFQTLVKTYKRCGSAPFVFDLLIKALLDSRKLEPAIQIIRMLRSRGISPQVSTLNSLILWVSKCEGANAGYAIFREVFGLDCEVKEERVKMKAQASPNVHSFNTLMMCFYQDGLVGRVKEIWDQLTESNSIPNSYSYSILMTVFCDQRRMVEAEELWKEMRLKKLELDAVAYNTIIGGFCKAGSIQRAEELFREMELSGIESTFSTFEHLINGYCETGDIDSALLVYKDMRRKNFSLNASTLEAIVRGLVAETRLLEALDVFGFTTEDSNFCPTMETYELLINGLCREGEIEAAFKLQAQMVGKGFKPDSKVYRSFIDAYTNEGNEEMVEKLRKELLEIQLS</sequence>
<feature type="repeat" description="PPR" evidence="3">
    <location>
        <begin position="423"/>
        <end position="457"/>
    </location>
</feature>
<dbReference type="InterPro" id="IPR011990">
    <property type="entry name" value="TPR-like_helical_dom_sf"/>
</dbReference>
<feature type="repeat" description="PPR" evidence="3">
    <location>
        <begin position="317"/>
        <end position="351"/>
    </location>
</feature>
<dbReference type="GeneID" id="111017136"/>
<evidence type="ECO:0000313" key="4">
    <source>
        <dbReference type="Proteomes" id="UP000504603"/>
    </source>
</evidence>
<reference evidence="5" key="1">
    <citation type="submission" date="2025-08" db="UniProtKB">
        <authorList>
            <consortium name="RefSeq"/>
        </authorList>
    </citation>
    <scope>IDENTIFICATION</scope>
    <source>
        <strain evidence="5">OHB3-1</strain>
    </source>
</reference>
<keyword evidence="4" id="KW-1185">Reference proteome</keyword>
<dbReference type="AlphaFoldDB" id="A0A6J1D472"/>
<evidence type="ECO:0000313" key="5">
    <source>
        <dbReference type="RefSeq" id="XP_022148504.1"/>
    </source>
</evidence>
<organism evidence="4 5">
    <name type="scientific">Momordica charantia</name>
    <name type="common">Bitter gourd</name>
    <name type="synonym">Balsam pear</name>
    <dbReference type="NCBI Taxonomy" id="3673"/>
    <lineage>
        <taxon>Eukaryota</taxon>
        <taxon>Viridiplantae</taxon>
        <taxon>Streptophyta</taxon>
        <taxon>Embryophyta</taxon>
        <taxon>Tracheophyta</taxon>
        <taxon>Spermatophyta</taxon>
        <taxon>Magnoliopsida</taxon>
        <taxon>eudicotyledons</taxon>
        <taxon>Gunneridae</taxon>
        <taxon>Pentapetalae</taxon>
        <taxon>rosids</taxon>
        <taxon>fabids</taxon>
        <taxon>Cucurbitales</taxon>
        <taxon>Cucurbitaceae</taxon>
        <taxon>Momordiceae</taxon>
        <taxon>Momordica</taxon>
    </lineage>
</organism>
<comment type="similarity">
    <text evidence="1">Belongs to the PPR family. P subfamily.</text>
</comment>
<feature type="repeat" description="PPR" evidence="3">
    <location>
        <begin position="247"/>
        <end position="281"/>
    </location>
</feature>
<dbReference type="OrthoDB" id="185373at2759"/>